<evidence type="ECO:0000256" key="3">
    <source>
        <dbReference type="ARBA" id="ARBA00022801"/>
    </source>
</evidence>
<dbReference type="GO" id="GO:0005634">
    <property type="term" value="C:nucleus"/>
    <property type="evidence" value="ECO:0007669"/>
    <property type="project" value="UniProtKB-SubCell"/>
</dbReference>
<feature type="domain" description="Helicase ATP-binding" evidence="8">
    <location>
        <begin position="144"/>
        <end position="353"/>
    </location>
</feature>
<keyword evidence="4" id="KW-0347">Helicase</keyword>
<evidence type="ECO:0000256" key="7">
    <source>
        <dbReference type="SAM" id="MobiDB-lite"/>
    </source>
</evidence>
<dbReference type="GO" id="GO:0080188">
    <property type="term" value="P:gene silencing by siRNA-directed DNA methylation"/>
    <property type="evidence" value="ECO:0007669"/>
    <property type="project" value="InterPro"/>
</dbReference>
<keyword evidence="2" id="KW-0547">Nucleotide-binding</keyword>
<dbReference type="Gene3D" id="3.40.50.300">
    <property type="entry name" value="P-loop containing nucleotide triphosphate hydrolases"/>
    <property type="match status" value="1"/>
</dbReference>
<dbReference type="GO" id="GO:0005524">
    <property type="term" value="F:ATP binding"/>
    <property type="evidence" value="ECO:0007669"/>
    <property type="project" value="UniProtKB-KW"/>
</dbReference>
<organism evidence="9">
    <name type="scientific">Populus alba</name>
    <name type="common">White poplar</name>
    <dbReference type="NCBI Taxonomy" id="43335"/>
    <lineage>
        <taxon>Eukaryota</taxon>
        <taxon>Viridiplantae</taxon>
        <taxon>Streptophyta</taxon>
        <taxon>Embryophyta</taxon>
        <taxon>Tracheophyta</taxon>
        <taxon>Spermatophyta</taxon>
        <taxon>Magnoliopsida</taxon>
        <taxon>eudicotyledons</taxon>
        <taxon>Gunneridae</taxon>
        <taxon>Pentapetalae</taxon>
        <taxon>rosids</taxon>
        <taxon>fabids</taxon>
        <taxon>Malpighiales</taxon>
        <taxon>Salicaceae</taxon>
        <taxon>Saliceae</taxon>
        <taxon>Populus</taxon>
    </lineage>
</organism>
<dbReference type="Gene3D" id="3.40.50.10810">
    <property type="entry name" value="Tandem AAA-ATPase domain"/>
    <property type="match status" value="1"/>
</dbReference>
<dbReference type="InterPro" id="IPR000330">
    <property type="entry name" value="SNF2_N"/>
</dbReference>
<reference evidence="9" key="1">
    <citation type="submission" date="2018-10" db="EMBL/GenBank/DDBJ databases">
        <title>Population genomic analysis revealed the cold adaptation of white poplar.</title>
        <authorList>
            <person name="Liu Y.-J."/>
        </authorList>
    </citation>
    <scope>NUCLEOTIDE SEQUENCE [LARGE SCALE GENOMIC DNA]</scope>
    <source>
        <strain evidence="9">PAL-ZL1</strain>
    </source>
</reference>
<dbReference type="PANTHER" id="PTHR45821">
    <property type="entry name" value="SNF2 DOMAIN-CONTAINING PROTEIN CLASSY 2-RELATED"/>
    <property type="match status" value="1"/>
</dbReference>
<protein>
    <recommendedName>
        <fullName evidence="8">Helicase ATP-binding domain-containing protein</fullName>
    </recommendedName>
</protein>
<evidence type="ECO:0000256" key="5">
    <source>
        <dbReference type="ARBA" id="ARBA00022840"/>
    </source>
</evidence>
<feature type="region of interest" description="Disordered" evidence="7">
    <location>
        <begin position="17"/>
        <end position="46"/>
    </location>
</feature>
<dbReference type="SMART" id="SM00487">
    <property type="entry name" value="DEXDc"/>
    <property type="match status" value="1"/>
</dbReference>
<dbReference type="CDD" id="cd18793">
    <property type="entry name" value="SF2_C_SNF"/>
    <property type="match status" value="1"/>
</dbReference>
<dbReference type="Pfam" id="PF00271">
    <property type="entry name" value="Helicase_C"/>
    <property type="match status" value="1"/>
</dbReference>
<dbReference type="PANTHER" id="PTHR45821:SF1">
    <property type="entry name" value="ATP-DEPENDENT HELICASE FAMILY PROTEIN-RELATED"/>
    <property type="match status" value="1"/>
</dbReference>
<keyword evidence="3" id="KW-0378">Hydrolase</keyword>
<dbReference type="InterPro" id="IPR014001">
    <property type="entry name" value="Helicase_ATP-bd"/>
</dbReference>
<dbReference type="Pfam" id="PF00176">
    <property type="entry name" value="SNF2-rel_dom"/>
    <property type="match status" value="1"/>
</dbReference>
<gene>
    <name evidence="9" type="ORF">D5086_0000251000</name>
</gene>
<evidence type="ECO:0000259" key="8">
    <source>
        <dbReference type="SMART" id="SM00487"/>
    </source>
</evidence>
<dbReference type="InterPro" id="IPR001650">
    <property type="entry name" value="Helicase_C-like"/>
</dbReference>
<evidence type="ECO:0000313" key="9">
    <source>
        <dbReference type="EMBL" id="TKR85072.1"/>
    </source>
</evidence>
<dbReference type="InterPro" id="IPR038718">
    <property type="entry name" value="SNF2-like_sf"/>
</dbReference>
<dbReference type="STRING" id="43335.A0A4U5NQ09"/>
<comment type="caution">
    <text evidence="9">The sequence shown here is derived from an EMBL/GenBank/DDBJ whole genome shotgun (WGS) entry which is preliminary data.</text>
</comment>
<comment type="subcellular location">
    <subcellularLocation>
        <location evidence="1">Nucleus</location>
    </subcellularLocation>
</comment>
<keyword evidence="6" id="KW-0539">Nucleus</keyword>
<evidence type="ECO:0000256" key="4">
    <source>
        <dbReference type="ARBA" id="ARBA00022806"/>
    </source>
</evidence>
<evidence type="ECO:0000256" key="2">
    <source>
        <dbReference type="ARBA" id="ARBA00022741"/>
    </source>
</evidence>
<dbReference type="InterPro" id="IPR044567">
    <property type="entry name" value="CLSY/DRD1"/>
</dbReference>
<evidence type="ECO:0000256" key="6">
    <source>
        <dbReference type="ARBA" id="ARBA00023242"/>
    </source>
</evidence>
<proteinExistence type="predicted"/>
<dbReference type="AlphaFoldDB" id="A0A4U5NQ09"/>
<dbReference type="GO" id="GO:0016787">
    <property type="term" value="F:hydrolase activity"/>
    <property type="evidence" value="ECO:0007669"/>
    <property type="project" value="UniProtKB-KW"/>
</dbReference>
<keyword evidence="5" id="KW-0067">ATP-binding</keyword>
<dbReference type="InterPro" id="IPR027417">
    <property type="entry name" value="P-loop_NTPase"/>
</dbReference>
<dbReference type="GO" id="GO:0004386">
    <property type="term" value="F:helicase activity"/>
    <property type="evidence" value="ECO:0007669"/>
    <property type="project" value="UniProtKB-KW"/>
</dbReference>
<dbReference type="SUPFAM" id="SSF52540">
    <property type="entry name" value="P-loop containing nucleoside triphosphate hydrolases"/>
    <property type="match status" value="2"/>
</dbReference>
<sequence>MVAASSWAEFGWREEGEPWGAPVKKKKRKAEEGGPVRRNNSNPGEATLVLSPRVPVIISKLCPASTPSLFNQKQTTTLKIVIESLDLLVSIPKTTDKDNLNLLRSYAREPKNIQDRESADLTPFDAKLPGNKLMETEISVHPKHRKKMKAHQVEVFKFLCSNLLADDPGGCILAHAPGSGKTFMVISFIKSFPAKNPDGRPLVVMPKGILATWKKEFATWQAEDIPLIDFYSSKADKRSQQLDVLEQWVKQRSILFLGYKQFSVTVSDNVSNKVAADCKDVLLKVPTLLILDDGHLPRNEEIEVFNILNLVRPKFLKFKTCREIVNRIMIRVQIPKMRSHTGTDSAFFDLVEYTLQNDEDLRTRKAVIQNLRGSNAGNMERFNGSPDAKVFFGSIKACGEGISLVGASRIIISDVHPKPPVTRQAIGRAFRPGREKKVYAYRLVTSDSPEEQDCLSCCKKELTS</sequence>
<dbReference type="EMBL" id="RCHU01000970">
    <property type="protein sequence ID" value="TKR85072.1"/>
    <property type="molecule type" value="Genomic_DNA"/>
</dbReference>
<dbReference type="InterPro" id="IPR049730">
    <property type="entry name" value="SNF2/RAD54-like_C"/>
</dbReference>
<evidence type="ECO:0000256" key="1">
    <source>
        <dbReference type="ARBA" id="ARBA00004123"/>
    </source>
</evidence>
<name>A0A4U5NQ09_POPAL</name>
<accession>A0A4U5NQ09</accession>